<dbReference type="EMBL" id="AZFJ01000052">
    <property type="protein sequence ID" value="KRL85591.1"/>
    <property type="molecule type" value="Genomic_DNA"/>
</dbReference>
<accession>A0A0R1TWN0</accession>
<sequence>MKKVFKRQRVEMNRIFGIMKQPPLPDNLISGMTVSILLCRKNGNMPTNNIKRRGQNPAVITGETVTFMNKWKSDFASDVLAAQQQIVDHVAHTHKLVSVDEARGLERMALMNACLNNARCYSLILAFANTHLEAILHTNTQNMISELMGCIDLQFDQPKLPEIIKQALIKLADQLLANEN</sequence>
<dbReference type="Proteomes" id="UP000051922">
    <property type="component" value="Unassembled WGS sequence"/>
</dbReference>
<comment type="caution">
    <text evidence="1">The sequence shown here is derived from an EMBL/GenBank/DDBJ whole genome shotgun (WGS) entry which is preliminary data.</text>
</comment>
<gene>
    <name evidence="1" type="ORF">FC50_GL001765</name>
</gene>
<organism evidence="1 2">
    <name type="scientific">Lacticaseibacillus pantheris DSM 15945 = JCM 12539 = NBRC 106106</name>
    <dbReference type="NCBI Taxonomy" id="1423783"/>
    <lineage>
        <taxon>Bacteria</taxon>
        <taxon>Bacillati</taxon>
        <taxon>Bacillota</taxon>
        <taxon>Bacilli</taxon>
        <taxon>Lactobacillales</taxon>
        <taxon>Lactobacillaceae</taxon>
        <taxon>Lacticaseibacillus</taxon>
    </lineage>
</organism>
<name>A0A0R1TWN0_9LACO</name>
<reference evidence="1 2" key="1">
    <citation type="journal article" date="2015" name="Genome Announc.">
        <title>Expanding the biotechnology potential of lactobacilli through comparative genomics of 213 strains and associated genera.</title>
        <authorList>
            <person name="Sun Z."/>
            <person name="Harris H.M."/>
            <person name="McCann A."/>
            <person name="Guo C."/>
            <person name="Argimon S."/>
            <person name="Zhang W."/>
            <person name="Yang X."/>
            <person name="Jeffery I.B."/>
            <person name="Cooney J.C."/>
            <person name="Kagawa T.F."/>
            <person name="Liu W."/>
            <person name="Song Y."/>
            <person name="Salvetti E."/>
            <person name="Wrobel A."/>
            <person name="Rasinkangas P."/>
            <person name="Parkhill J."/>
            <person name="Rea M.C."/>
            <person name="O'Sullivan O."/>
            <person name="Ritari J."/>
            <person name="Douillard F.P."/>
            <person name="Paul Ross R."/>
            <person name="Yang R."/>
            <person name="Briner A.E."/>
            <person name="Felis G.E."/>
            <person name="de Vos W.M."/>
            <person name="Barrangou R."/>
            <person name="Klaenhammer T.R."/>
            <person name="Caufield P.W."/>
            <person name="Cui Y."/>
            <person name="Zhang H."/>
            <person name="O'Toole P.W."/>
        </authorList>
    </citation>
    <scope>NUCLEOTIDE SEQUENCE [LARGE SCALE GENOMIC DNA]</scope>
    <source>
        <strain evidence="1 2">DSM 15945</strain>
    </source>
</reference>
<protein>
    <submittedName>
        <fullName evidence="1">Uncharacterized protein</fullName>
    </submittedName>
</protein>
<keyword evidence="2" id="KW-1185">Reference proteome</keyword>
<evidence type="ECO:0000313" key="2">
    <source>
        <dbReference type="Proteomes" id="UP000051922"/>
    </source>
</evidence>
<proteinExistence type="predicted"/>
<evidence type="ECO:0000313" key="1">
    <source>
        <dbReference type="EMBL" id="KRL85591.1"/>
    </source>
</evidence>
<dbReference type="AlphaFoldDB" id="A0A0R1TWN0"/>
<dbReference type="PATRIC" id="fig|1423783.4.peg.1807"/>